<evidence type="ECO:0000313" key="2">
    <source>
        <dbReference type="Proteomes" id="UP000000812"/>
    </source>
</evidence>
<dbReference type="EMBL" id="AE003849">
    <property type="protein sequence ID" value="AAF83619.1"/>
    <property type="molecule type" value="Genomic_DNA"/>
</dbReference>
<dbReference type="AlphaFoldDB" id="Q9PF69"/>
<proteinExistence type="predicted"/>
<evidence type="ECO:0000313" key="1">
    <source>
        <dbReference type="EMBL" id="AAF83619.1"/>
    </source>
</evidence>
<sequence length="58" mass="6563">MAEATQPDVASQNKIAKRRISYLICVELIHNSAHSTALWGNCDQPRRSYPYLGRCITD</sequence>
<dbReference type="PIR" id="A82761">
    <property type="entry name" value="A82761"/>
</dbReference>
<accession>Q9PF69</accession>
<name>Q9PF69_XYLFA</name>
<gene>
    <name evidence="1" type="ordered locus">XF_0809</name>
</gene>
<reference evidence="1 2" key="1">
    <citation type="journal article" date="2000" name="Nature">
        <title>The genome sequence of the plant pathogen Xylella fastidiosa.</title>
        <authorList>
            <person name="Simpson A.J."/>
            <person name="Reinach F.C."/>
            <person name="Arruda P."/>
            <person name="Abreu F.A."/>
            <person name="Acencio M."/>
            <person name="Alvarenga R."/>
            <person name="Alves L.M."/>
            <person name="Araya J.E."/>
            <person name="Baia G.S."/>
            <person name="Baptista C.S."/>
            <person name="Barros M.H."/>
            <person name="Bonaccorsi E.D."/>
            <person name="Bordin S."/>
            <person name="Bove J.M."/>
            <person name="Briones M.R."/>
            <person name="Bueno M.R."/>
            <person name="Camargo A.A."/>
            <person name="Camargo L.E."/>
            <person name="Carraro D.M."/>
            <person name="Carrer H."/>
            <person name="Colauto N.B."/>
            <person name="Colombo C."/>
            <person name="Costa F.F."/>
            <person name="Costa M.C."/>
            <person name="Costa-Neto C.M."/>
            <person name="Coutinho L.L."/>
            <person name="Cristofani M."/>
            <person name="Dias-Neto E."/>
            <person name="Docena C."/>
            <person name="El-Dorry H."/>
            <person name="Facincani A.P."/>
            <person name="Ferreira A.J."/>
            <person name="Ferreira V.C."/>
            <person name="Ferro J.A."/>
            <person name="Fraga J.S."/>
            <person name="Franca S.C."/>
            <person name="Franco M.C."/>
            <person name="Frohme M."/>
            <person name="Furlan L.R."/>
            <person name="Garnier M."/>
            <person name="Goldman G.H."/>
            <person name="Goldman M.H."/>
            <person name="Gomes S.L."/>
            <person name="Gruber A."/>
            <person name="Ho P.L."/>
            <person name="Hoheisel J.D."/>
            <person name="Junqueira M.L."/>
            <person name="Kemper E.L."/>
            <person name="Kitajima J.P."/>
            <person name="Krieger J.E."/>
            <person name="Kuramae E.E."/>
            <person name="Laigret F."/>
            <person name="Lambais M.R."/>
            <person name="Leite L.C."/>
            <person name="Lemos E.G."/>
            <person name="Lemos M.V."/>
            <person name="Lopes S.A."/>
            <person name="Lopes C.R."/>
            <person name="Machado J.A."/>
            <person name="Machado M.A."/>
            <person name="Madeira A.M."/>
            <person name="Madeira H.M."/>
            <person name="Marino C.L."/>
            <person name="Marques M.V."/>
            <person name="Martins E.A."/>
            <person name="Martins E.M."/>
            <person name="Matsukuma A.Y."/>
            <person name="Menck C.F."/>
            <person name="Miracca E.C."/>
            <person name="Miyaki C.Y."/>
            <person name="Monteriro-Vitorello C.B."/>
            <person name="Moon D.H."/>
            <person name="Nagai M.A."/>
            <person name="Nascimento A.L."/>
            <person name="Netto L.E."/>
            <person name="Nhani A.Jr."/>
            <person name="Nobrega F.G."/>
            <person name="Nunes L.R."/>
            <person name="Oliveira M.A."/>
            <person name="de Oliveira M.C."/>
            <person name="de Oliveira R.C."/>
            <person name="Palmieri D.A."/>
            <person name="Paris A."/>
            <person name="Peixoto B.R."/>
            <person name="Pereira G.A."/>
            <person name="Pereira H.A.Jr."/>
            <person name="Pesquero J.B."/>
            <person name="Quaggio R.B."/>
            <person name="Roberto P.G."/>
            <person name="Rodrigues V."/>
            <person name="de M Rosa A.J."/>
            <person name="de Rosa V.E.Jr."/>
            <person name="de Sa R.G."/>
            <person name="Santelli R.V."/>
            <person name="Sawasaki H.E."/>
            <person name="da Silva A.C."/>
            <person name="da Silva A.M."/>
            <person name="da Silva F.R."/>
            <person name="da Silva W.A.Jr."/>
            <person name="da Silveira J.F."/>
            <person name="Silvestri M.L."/>
            <person name="Siqueira W.J."/>
            <person name="de Souza A.A."/>
            <person name="de Souza A.P."/>
            <person name="Terenzi M.F."/>
            <person name="Truffi D."/>
            <person name="Tsai S.M."/>
            <person name="Tsuhako M.H."/>
            <person name="Vallada H."/>
            <person name="Van Sluys M.A."/>
            <person name="Verjovski-Almeida S."/>
            <person name="Vettore A.L."/>
            <person name="Zago M.A."/>
            <person name="Zatz M."/>
            <person name="Meidanis J."/>
            <person name="Setubal J.C."/>
        </authorList>
    </citation>
    <scope>NUCLEOTIDE SEQUENCE [LARGE SCALE GENOMIC DNA]</scope>
    <source>
        <strain evidence="1 2">9a5c</strain>
    </source>
</reference>
<protein>
    <submittedName>
        <fullName evidence="1">Uncharacterized protein</fullName>
    </submittedName>
</protein>
<dbReference type="Proteomes" id="UP000000812">
    <property type="component" value="Chromosome"/>
</dbReference>
<organism evidence="1 2">
    <name type="scientific">Xylella fastidiosa (strain 9a5c)</name>
    <dbReference type="NCBI Taxonomy" id="160492"/>
    <lineage>
        <taxon>Bacteria</taxon>
        <taxon>Pseudomonadati</taxon>
        <taxon>Pseudomonadota</taxon>
        <taxon>Gammaproteobacteria</taxon>
        <taxon>Lysobacterales</taxon>
        <taxon>Lysobacteraceae</taxon>
        <taxon>Xylella</taxon>
    </lineage>
</organism>
<dbReference type="KEGG" id="xfa:XF_0809"/>
<dbReference type="HOGENOM" id="CLU_2978314_0_0_6"/>